<organism evidence="2 3">
    <name type="scientific">Funneliformis geosporum</name>
    <dbReference type="NCBI Taxonomy" id="1117311"/>
    <lineage>
        <taxon>Eukaryota</taxon>
        <taxon>Fungi</taxon>
        <taxon>Fungi incertae sedis</taxon>
        <taxon>Mucoromycota</taxon>
        <taxon>Glomeromycotina</taxon>
        <taxon>Glomeromycetes</taxon>
        <taxon>Glomerales</taxon>
        <taxon>Glomeraceae</taxon>
        <taxon>Funneliformis</taxon>
    </lineage>
</organism>
<evidence type="ECO:0000256" key="1">
    <source>
        <dbReference type="SAM" id="Coils"/>
    </source>
</evidence>
<protein>
    <submittedName>
        <fullName evidence="2">11332_t:CDS:1</fullName>
    </submittedName>
</protein>
<keyword evidence="3" id="KW-1185">Reference proteome</keyword>
<dbReference type="Proteomes" id="UP001153678">
    <property type="component" value="Unassembled WGS sequence"/>
</dbReference>
<dbReference type="OrthoDB" id="2402927at2759"/>
<evidence type="ECO:0000313" key="3">
    <source>
        <dbReference type="Proteomes" id="UP001153678"/>
    </source>
</evidence>
<reference evidence="2" key="1">
    <citation type="submission" date="2022-08" db="EMBL/GenBank/DDBJ databases">
        <authorList>
            <person name="Kallberg Y."/>
            <person name="Tangrot J."/>
            <person name="Rosling A."/>
        </authorList>
    </citation>
    <scope>NUCLEOTIDE SEQUENCE</scope>
    <source>
        <strain evidence="2">Wild A</strain>
    </source>
</reference>
<feature type="coiled-coil region" evidence="1">
    <location>
        <begin position="144"/>
        <end position="171"/>
    </location>
</feature>
<evidence type="ECO:0000313" key="2">
    <source>
        <dbReference type="EMBL" id="CAI2164523.1"/>
    </source>
</evidence>
<proteinExistence type="predicted"/>
<dbReference type="EMBL" id="CAMKVN010000161">
    <property type="protein sequence ID" value="CAI2164523.1"/>
    <property type="molecule type" value="Genomic_DNA"/>
</dbReference>
<dbReference type="AlphaFoldDB" id="A0A9W4WQJ4"/>
<accession>A0A9W4WQJ4</accession>
<sequence>MKHTVSCRRVANMIERSPAFNKHGSVIASNLRQFGEMVMIAGQSLRKMYRKGSFVFTSFDIEIEAMMKKLVKLEYGDIRYFSGRLNKLANIVKEFRVIVAEASKSVMDAENVRDGVEKYIIEAREELLITNDIMRHLQSTAVHLDQVNKILIDYEDKLIDLNTEMIQAEEKDILEISITDLQYLKSSIDILKKSHDRFVHKESLN</sequence>
<keyword evidence="1" id="KW-0175">Coiled coil</keyword>
<name>A0A9W4WQJ4_9GLOM</name>
<gene>
    <name evidence="2" type="ORF">FWILDA_LOCUS1611</name>
</gene>
<comment type="caution">
    <text evidence="2">The sequence shown here is derived from an EMBL/GenBank/DDBJ whole genome shotgun (WGS) entry which is preliminary data.</text>
</comment>